<dbReference type="InterPro" id="IPR043133">
    <property type="entry name" value="GTP-CH-I_C/QueF"/>
</dbReference>
<organism evidence="9 10">
    <name type="scientific">Baekduia soli</name>
    <dbReference type="NCBI Taxonomy" id="496014"/>
    <lineage>
        <taxon>Bacteria</taxon>
        <taxon>Bacillati</taxon>
        <taxon>Actinomycetota</taxon>
        <taxon>Thermoleophilia</taxon>
        <taxon>Solirubrobacterales</taxon>
        <taxon>Baekduiaceae</taxon>
        <taxon>Baekduia</taxon>
    </lineage>
</organism>
<dbReference type="EC" id="4.1.2.25" evidence="6"/>
<dbReference type="SUPFAM" id="SSF55620">
    <property type="entry name" value="Tetrahydrobiopterin biosynthesis enzymes-like"/>
    <property type="match status" value="1"/>
</dbReference>
<dbReference type="RefSeq" id="WP_146922488.1">
    <property type="nucleotide sequence ID" value="NZ_CP042430.1"/>
</dbReference>
<dbReference type="InterPro" id="IPR006157">
    <property type="entry name" value="FolB_dom"/>
</dbReference>
<comment type="pathway">
    <text evidence="2 6">Cofactor biosynthesis; tetrahydrofolate biosynthesis; 2-amino-4-hydroxy-6-hydroxymethyl-7,8-dihydropteridine diphosphate from 7,8-dihydroneopterin triphosphate: step 3/4.</text>
</comment>
<dbReference type="AlphaFoldDB" id="A0A5B8UAS1"/>
<keyword evidence="10" id="KW-1185">Reference proteome</keyword>
<evidence type="ECO:0000256" key="4">
    <source>
        <dbReference type="ARBA" id="ARBA00022909"/>
    </source>
</evidence>
<dbReference type="GO" id="GO:0046654">
    <property type="term" value="P:tetrahydrofolate biosynthetic process"/>
    <property type="evidence" value="ECO:0007669"/>
    <property type="project" value="UniProtKB-UniRule"/>
</dbReference>
<dbReference type="Gene3D" id="3.30.1130.10">
    <property type="match status" value="1"/>
</dbReference>
<dbReference type="NCBIfam" id="TIGR00526">
    <property type="entry name" value="folB_dom"/>
    <property type="match status" value="1"/>
</dbReference>
<accession>A0A5B8UAS1</accession>
<evidence type="ECO:0000256" key="1">
    <source>
        <dbReference type="ARBA" id="ARBA00001353"/>
    </source>
</evidence>
<comment type="catalytic activity">
    <reaction evidence="1 6">
        <text>7,8-dihydroneopterin = 6-hydroxymethyl-7,8-dihydropterin + glycolaldehyde</text>
        <dbReference type="Rhea" id="RHEA:10540"/>
        <dbReference type="ChEBI" id="CHEBI:17001"/>
        <dbReference type="ChEBI" id="CHEBI:17071"/>
        <dbReference type="ChEBI" id="CHEBI:44841"/>
        <dbReference type="EC" id="4.1.2.25"/>
    </reaction>
</comment>
<comment type="function">
    <text evidence="6">Catalyzes the conversion of 7,8-dihydroneopterin to 6-hydroxymethyl-7,8-dihydropterin.</text>
</comment>
<dbReference type="Pfam" id="PF02152">
    <property type="entry name" value="FolB"/>
    <property type="match status" value="1"/>
</dbReference>
<dbReference type="OrthoDB" id="3212934at2"/>
<evidence type="ECO:0000256" key="2">
    <source>
        <dbReference type="ARBA" id="ARBA00005013"/>
    </source>
</evidence>
<dbReference type="PANTHER" id="PTHR42844">
    <property type="entry name" value="DIHYDRONEOPTERIN ALDOLASE 1-RELATED"/>
    <property type="match status" value="1"/>
</dbReference>
<evidence type="ECO:0000256" key="3">
    <source>
        <dbReference type="ARBA" id="ARBA00005708"/>
    </source>
</evidence>
<dbReference type="KEGG" id="bsol:FSW04_22815"/>
<dbReference type="GO" id="GO:0046656">
    <property type="term" value="P:folic acid biosynthetic process"/>
    <property type="evidence" value="ECO:0007669"/>
    <property type="project" value="UniProtKB-UniRule"/>
</dbReference>
<feature type="compositionally biased region" description="Acidic residues" evidence="7">
    <location>
        <begin position="1"/>
        <end position="29"/>
    </location>
</feature>
<keyword evidence="5 6" id="KW-0456">Lyase</keyword>
<evidence type="ECO:0000256" key="7">
    <source>
        <dbReference type="SAM" id="MobiDB-lite"/>
    </source>
</evidence>
<protein>
    <recommendedName>
        <fullName evidence="6">7,8-dihydroneopterin aldolase</fullName>
        <ecNumber evidence="6">4.1.2.25</ecNumber>
    </recommendedName>
</protein>
<feature type="region of interest" description="Disordered" evidence="7">
    <location>
        <begin position="1"/>
        <end position="30"/>
    </location>
</feature>
<dbReference type="Proteomes" id="UP000321805">
    <property type="component" value="Chromosome"/>
</dbReference>
<gene>
    <name evidence="9" type="primary">folB</name>
    <name evidence="9" type="ORF">FSW04_22815</name>
</gene>
<evidence type="ECO:0000313" key="9">
    <source>
        <dbReference type="EMBL" id="QEC50125.1"/>
    </source>
</evidence>
<evidence type="ECO:0000256" key="5">
    <source>
        <dbReference type="ARBA" id="ARBA00023239"/>
    </source>
</evidence>
<sequence length="156" mass="17209">MAPEHEPDDDLEPEGTEDDADSDFEDGGDQTEVTIEVRGLSLYTHHGVTAAEREVGQRLVLDIRLEVGDCDATVTDMVEDTVDYGEVCNTVSLVAQQRSYKTLERLCSAVADRLLDEYAADEVWVKAAKPEPPIPLSVDEVSVEVWRQRGGADDED</sequence>
<dbReference type="NCBIfam" id="TIGR00525">
    <property type="entry name" value="folB"/>
    <property type="match status" value="1"/>
</dbReference>
<proteinExistence type="inferred from homology"/>
<dbReference type="UniPathway" id="UPA00077">
    <property type="reaction ID" value="UER00154"/>
</dbReference>
<name>A0A5B8UAS1_9ACTN</name>
<evidence type="ECO:0000259" key="8">
    <source>
        <dbReference type="SMART" id="SM00905"/>
    </source>
</evidence>
<dbReference type="PANTHER" id="PTHR42844:SF1">
    <property type="entry name" value="DIHYDRONEOPTERIN ALDOLASE 1-RELATED"/>
    <property type="match status" value="1"/>
</dbReference>
<dbReference type="GO" id="GO:0004150">
    <property type="term" value="F:dihydroneopterin aldolase activity"/>
    <property type="evidence" value="ECO:0007669"/>
    <property type="project" value="UniProtKB-UniRule"/>
</dbReference>
<dbReference type="SMART" id="SM00905">
    <property type="entry name" value="FolB"/>
    <property type="match status" value="1"/>
</dbReference>
<evidence type="ECO:0000256" key="6">
    <source>
        <dbReference type="RuleBase" id="RU362079"/>
    </source>
</evidence>
<keyword evidence="4 6" id="KW-0289">Folate biosynthesis</keyword>
<comment type="similarity">
    <text evidence="3 6">Belongs to the DHNA family.</text>
</comment>
<dbReference type="InterPro" id="IPR006156">
    <property type="entry name" value="Dihydroneopterin_aldolase"/>
</dbReference>
<feature type="domain" description="Dihydroneopterin aldolase/epimerase" evidence="8">
    <location>
        <begin position="35"/>
        <end position="147"/>
    </location>
</feature>
<dbReference type="GO" id="GO:0005737">
    <property type="term" value="C:cytoplasm"/>
    <property type="evidence" value="ECO:0007669"/>
    <property type="project" value="TreeGrafter"/>
</dbReference>
<evidence type="ECO:0000313" key="10">
    <source>
        <dbReference type="Proteomes" id="UP000321805"/>
    </source>
</evidence>
<dbReference type="EMBL" id="CP042430">
    <property type="protein sequence ID" value="QEC50125.1"/>
    <property type="molecule type" value="Genomic_DNA"/>
</dbReference>
<reference evidence="9 10" key="1">
    <citation type="journal article" date="2018" name="J. Microbiol.">
        <title>Baekduia soli gen. nov., sp. nov., a novel bacterium isolated from the soil of Baekdu Mountain and proposal of a novel family name, Baekduiaceae fam. nov.</title>
        <authorList>
            <person name="An D.S."/>
            <person name="Siddiqi M.Z."/>
            <person name="Kim K.H."/>
            <person name="Yu H.S."/>
            <person name="Im W.T."/>
        </authorList>
    </citation>
    <scope>NUCLEOTIDE SEQUENCE [LARGE SCALE GENOMIC DNA]</scope>
    <source>
        <strain evidence="9 10">BR7-21</strain>
    </source>
</reference>